<feature type="transmembrane region" description="Helical" evidence="3">
    <location>
        <begin position="268"/>
        <end position="288"/>
    </location>
</feature>
<reference evidence="6" key="1">
    <citation type="journal article" date="2020" name="Fungal Divers.">
        <title>Resolving the Mortierellaceae phylogeny through synthesis of multi-gene phylogenetics and phylogenomics.</title>
        <authorList>
            <person name="Vandepol N."/>
            <person name="Liber J."/>
            <person name="Desiro A."/>
            <person name="Na H."/>
            <person name="Kennedy M."/>
            <person name="Barry K."/>
            <person name="Grigoriev I.V."/>
            <person name="Miller A.N."/>
            <person name="O'Donnell K."/>
            <person name="Stajich J.E."/>
            <person name="Bonito G."/>
        </authorList>
    </citation>
    <scope>NUCLEOTIDE SEQUENCE</scope>
    <source>
        <strain evidence="6">KOD948</strain>
    </source>
</reference>
<keyword evidence="3" id="KW-0812">Transmembrane</keyword>
<gene>
    <name evidence="6" type="ORF">BG011_004835</name>
</gene>
<comment type="caution">
    <text evidence="6">The sequence shown here is derived from an EMBL/GenBank/DDBJ whole genome shotgun (WGS) entry which is preliminary data.</text>
</comment>
<evidence type="ECO:0000256" key="1">
    <source>
        <dbReference type="ARBA" id="ARBA00022729"/>
    </source>
</evidence>
<feature type="chain" id="PRO_5040388005" description="Yeast cell wall synthesis Kre9/Knh1-like N-terminal domain-containing protein" evidence="4">
    <location>
        <begin position="24"/>
        <end position="289"/>
    </location>
</feature>
<feature type="domain" description="Yeast cell wall synthesis Kre9/Knh1-like N-terminal" evidence="5">
    <location>
        <begin position="29"/>
        <end position="102"/>
    </location>
</feature>
<dbReference type="Proteomes" id="UP000726737">
    <property type="component" value="Unassembled WGS sequence"/>
</dbReference>
<keyword evidence="3" id="KW-0472">Membrane</keyword>
<dbReference type="Pfam" id="PF10342">
    <property type="entry name" value="Kre9_KNH"/>
    <property type="match status" value="1"/>
</dbReference>
<evidence type="ECO:0000313" key="7">
    <source>
        <dbReference type="Proteomes" id="UP000726737"/>
    </source>
</evidence>
<name>A0A9P6PYT4_9FUNG</name>
<dbReference type="InterPro" id="IPR018466">
    <property type="entry name" value="Kre9/Knh1-like_N"/>
</dbReference>
<feature type="transmembrane region" description="Helical" evidence="3">
    <location>
        <begin position="141"/>
        <end position="162"/>
    </location>
</feature>
<evidence type="ECO:0000256" key="2">
    <source>
        <dbReference type="SAM" id="MobiDB-lite"/>
    </source>
</evidence>
<accession>A0A9P6PYT4</accession>
<keyword evidence="3" id="KW-1133">Transmembrane helix</keyword>
<evidence type="ECO:0000259" key="5">
    <source>
        <dbReference type="Pfam" id="PF10342"/>
    </source>
</evidence>
<keyword evidence="1 4" id="KW-0732">Signal</keyword>
<evidence type="ECO:0000256" key="3">
    <source>
        <dbReference type="SAM" id="Phobius"/>
    </source>
</evidence>
<dbReference type="OrthoDB" id="2432613at2759"/>
<evidence type="ECO:0000313" key="6">
    <source>
        <dbReference type="EMBL" id="KAG0255966.1"/>
    </source>
</evidence>
<proteinExistence type="predicted"/>
<dbReference type="AlphaFoldDB" id="A0A9P6PYT4"/>
<protein>
    <recommendedName>
        <fullName evidence="5">Yeast cell wall synthesis Kre9/Knh1-like N-terminal domain-containing protein</fullName>
    </recommendedName>
</protein>
<evidence type="ECO:0000256" key="4">
    <source>
        <dbReference type="SAM" id="SignalP"/>
    </source>
</evidence>
<sequence>MKTTTAFVSLFSTLSAFTSLTHGFVYPSTPITDTVWKPNTNVTISWTDDMQAPRLSSKPVFDIFLMTGSDDKQTKLATIAKGVKGGSTTSVDYLVPHVSPPGRSFEKQIDREQERDETEEDTAVIRLLEATWIIVNVTKNIAPLFLLIKNRSLLFLLLVYFLMFQTKDGEGMAWATRFTITDAKGNPGTLKPVIPPGGKTNPGGVGTIVEPLAPKVSAVAPTTPVKAIGDPDITLKDKKDNSAGIALGEKPQSDTDAMGTARNGAPGSMSSAMTACACAVLGFVALMAF</sequence>
<dbReference type="EMBL" id="JAAAJA010000323">
    <property type="protein sequence ID" value="KAG0255966.1"/>
    <property type="molecule type" value="Genomic_DNA"/>
</dbReference>
<keyword evidence="7" id="KW-1185">Reference proteome</keyword>
<feature type="region of interest" description="Disordered" evidence="2">
    <location>
        <begin position="240"/>
        <end position="266"/>
    </location>
</feature>
<organism evidence="6 7">
    <name type="scientific">Mortierella polycephala</name>
    <dbReference type="NCBI Taxonomy" id="41804"/>
    <lineage>
        <taxon>Eukaryota</taxon>
        <taxon>Fungi</taxon>
        <taxon>Fungi incertae sedis</taxon>
        <taxon>Mucoromycota</taxon>
        <taxon>Mortierellomycotina</taxon>
        <taxon>Mortierellomycetes</taxon>
        <taxon>Mortierellales</taxon>
        <taxon>Mortierellaceae</taxon>
        <taxon>Mortierella</taxon>
    </lineage>
</organism>
<feature type="signal peptide" evidence="4">
    <location>
        <begin position="1"/>
        <end position="23"/>
    </location>
</feature>